<evidence type="ECO:0000313" key="3">
    <source>
        <dbReference type="Proteomes" id="UP000744980"/>
    </source>
</evidence>
<proteinExistence type="predicted"/>
<feature type="domain" description="Beta-lactamase-related" evidence="1">
    <location>
        <begin position="21"/>
        <end position="374"/>
    </location>
</feature>
<dbReference type="InterPro" id="IPR001466">
    <property type="entry name" value="Beta-lactam-related"/>
</dbReference>
<reference evidence="2 3" key="1">
    <citation type="submission" date="2020-01" db="EMBL/GenBank/DDBJ databases">
        <title>Draft genome assembly of Ensifer adhaerens T173.</title>
        <authorList>
            <person name="Craig J.E."/>
            <person name="Stinchcombe J.R."/>
        </authorList>
    </citation>
    <scope>NUCLEOTIDE SEQUENCE [LARGE SCALE GENOMIC DNA]</scope>
    <source>
        <strain evidence="2 3">T173</strain>
    </source>
</reference>
<accession>A0AAW4FLB6</accession>
<organism evidence="2 3">
    <name type="scientific">Ensifer canadensis</name>
    <dbReference type="NCBI Taxonomy" id="555315"/>
    <lineage>
        <taxon>Bacteria</taxon>
        <taxon>Pseudomonadati</taxon>
        <taxon>Pseudomonadota</taxon>
        <taxon>Alphaproteobacteria</taxon>
        <taxon>Hyphomicrobiales</taxon>
        <taxon>Rhizobiaceae</taxon>
        <taxon>Sinorhizobium/Ensifer group</taxon>
        <taxon>Ensifer</taxon>
    </lineage>
</organism>
<dbReference type="AlphaFoldDB" id="A0AAW4FLB6"/>
<dbReference type="Pfam" id="PF00144">
    <property type="entry name" value="Beta-lactamase"/>
    <property type="match status" value="1"/>
</dbReference>
<dbReference type="EMBL" id="WXFA01000012">
    <property type="protein sequence ID" value="MBM3092883.1"/>
    <property type="molecule type" value="Genomic_DNA"/>
</dbReference>
<protein>
    <submittedName>
        <fullName evidence="2">Serine hydrolase</fullName>
    </submittedName>
</protein>
<dbReference type="SUPFAM" id="SSF56601">
    <property type="entry name" value="beta-lactamase/transpeptidase-like"/>
    <property type="match status" value="1"/>
</dbReference>
<dbReference type="Proteomes" id="UP000744980">
    <property type="component" value="Unassembled WGS sequence"/>
</dbReference>
<keyword evidence="2" id="KW-0378">Hydrolase</keyword>
<dbReference type="InterPro" id="IPR050789">
    <property type="entry name" value="Diverse_Enzym_Activities"/>
</dbReference>
<evidence type="ECO:0000259" key="1">
    <source>
        <dbReference type="Pfam" id="PF00144"/>
    </source>
</evidence>
<keyword evidence="3" id="KW-1185">Reference proteome</keyword>
<comment type="caution">
    <text evidence="2">The sequence shown here is derived from an EMBL/GenBank/DDBJ whole genome shotgun (WGS) entry which is preliminary data.</text>
</comment>
<dbReference type="RefSeq" id="WP_203528488.1">
    <property type="nucleotide sequence ID" value="NZ_CP083374.1"/>
</dbReference>
<gene>
    <name evidence="2" type="ORF">GFB56_19055</name>
</gene>
<sequence length="390" mass="42112">MSGLTSTELKRTPLPRLRDAVDKAIDDALAQERIVGTVVLVSIDGSLTYQRAAGFADREAGRRMQLESIFLLSSVTKPIVTAAALALIDKGVMHLDDAVSTWLPDFSPRLPDGSLPRITLRHLLTHSAGLSYAFMERGDGPYQRLAISTGLDNNNDDLSDLIRKLNAVPLAYPPGEGWGYSMSLDVLGAVIERATERALSDAVATLVTGPLQMEDTAFSVVDRSRLVTHYGNATPRPRRLADDDAIPFFGNPVRFSPVRIFNTQAFPSSGAGMAGTAGDILRLLECLRTGGTPILKRETARSMFEMQAKTAGTAAGPGWEFGFGGAILASPEDAGSPQSPGTLQWDGAYGHKWFIDPDRRLSIVALTNTAFEGMIGRFTTDLRDALYRSL</sequence>
<dbReference type="GO" id="GO:0016787">
    <property type="term" value="F:hydrolase activity"/>
    <property type="evidence" value="ECO:0007669"/>
    <property type="project" value="UniProtKB-KW"/>
</dbReference>
<dbReference type="PANTHER" id="PTHR43283:SF3">
    <property type="entry name" value="BETA-LACTAMASE FAMILY PROTEIN (AFU_ORTHOLOGUE AFUA_5G07500)"/>
    <property type="match status" value="1"/>
</dbReference>
<dbReference type="InterPro" id="IPR012338">
    <property type="entry name" value="Beta-lactam/transpept-like"/>
</dbReference>
<dbReference type="Gene3D" id="3.40.710.10">
    <property type="entry name" value="DD-peptidase/beta-lactamase superfamily"/>
    <property type="match status" value="1"/>
</dbReference>
<dbReference type="PANTHER" id="PTHR43283">
    <property type="entry name" value="BETA-LACTAMASE-RELATED"/>
    <property type="match status" value="1"/>
</dbReference>
<name>A0AAW4FLB6_9HYPH</name>
<evidence type="ECO:0000313" key="2">
    <source>
        <dbReference type="EMBL" id="MBM3092883.1"/>
    </source>
</evidence>